<sequence>MARDDPHFNFRMPMEVREKLKFRAEANGRSMNSELLQIVQDALSKPSPVTGYRNDAERLADEQSELVKKMVFDTLKDLYKKTPDGGLIFAFTWAILTTYKMRSIFNRPITGVC</sequence>
<dbReference type="Pfam" id="PF11423">
    <property type="entry name" value="Repressor_Mnt"/>
    <property type="match status" value="1"/>
</dbReference>
<dbReference type="InterPro" id="IPR010985">
    <property type="entry name" value="Ribbon_hlx_hlx"/>
</dbReference>
<accession>A0A0N7CAL2</accession>
<dbReference type="InterPro" id="IPR005569">
    <property type="entry name" value="Arc_DNA-bd_dom"/>
</dbReference>
<reference evidence="2 3" key="1">
    <citation type="journal article" date="2016" name="Virus Genes">
        <title>Genomic characterization of Salmonella bacteriophages isolated from India.</title>
        <authorList>
            <person name="Karpe Y.A."/>
            <person name="Kanade G.D."/>
            <person name="Pingale K.D."/>
            <person name="Arankalle V.A."/>
            <person name="Banerjee K."/>
        </authorList>
    </citation>
    <scope>NUCLEOTIDE SEQUENCE [LARGE SCALE GENOMIC DNA]</scope>
</reference>
<name>A0A0N7CAL2_BPP22</name>
<dbReference type="Proteomes" id="UP000225559">
    <property type="component" value="Segment"/>
</dbReference>
<dbReference type="GO" id="GO:0006355">
    <property type="term" value="P:regulation of DNA-templated transcription"/>
    <property type="evidence" value="ECO:0007669"/>
    <property type="project" value="InterPro"/>
</dbReference>
<dbReference type="Pfam" id="PF03869">
    <property type="entry name" value="Arc"/>
    <property type="match status" value="1"/>
</dbReference>
<dbReference type="Gene3D" id="1.10.1220.10">
    <property type="entry name" value="Met repressor-like"/>
    <property type="match status" value="1"/>
</dbReference>
<dbReference type="EMBL" id="KR296687">
    <property type="protein sequence ID" value="AKJ74235.1"/>
    <property type="molecule type" value="Genomic_DNA"/>
</dbReference>
<dbReference type="InterPro" id="IPR024421">
    <property type="entry name" value="Phage_P22_Mnt"/>
</dbReference>
<evidence type="ECO:0000259" key="1">
    <source>
        <dbReference type="Pfam" id="PF03869"/>
    </source>
</evidence>
<dbReference type="GO" id="GO:0003677">
    <property type="term" value="F:DNA binding"/>
    <property type="evidence" value="ECO:0007669"/>
    <property type="project" value="InterPro"/>
</dbReference>
<dbReference type="InterPro" id="IPR013321">
    <property type="entry name" value="Arc_rbn_hlx_hlx"/>
</dbReference>
<dbReference type="SUPFAM" id="SSF47598">
    <property type="entry name" value="Ribbon-helix-helix"/>
    <property type="match status" value="1"/>
</dbReference>
<evidence type="ECO:0000313" key="2">
    <source>
        <dbReference type="EMBL" id="AKJ74235.1"/>
    </source>
</evidence>
<organism evidence="2 3">
    <name type="scientific">Salmonella phage 25</name>
    <dbReference type="NCBI Taxonomy" id="1654886"/>
    <lineage>
        <taxon>Viruses</taxon>
        <taxon>Duplodnaviria</taxon>
        <taxon>Heunggongvirae</taxon>
        <taxon>Uroviricota</taxon>
        <taxon>Caudoviricetes</taxon>
        <taxon>Lederbergvirus</taxon>
        <taxon>Salmonella phage P22</taxon>
    </lineage>
</organism>
<evidence type="ECO:0000313" key="3">
    <source>
        <dbReference type="Proteomes" id="UP000225559"/>
    </source>
</evidence>
<proteinExistence type="predicted"/>
<gene>
    <name evidence="2" type="ORF">SP25_3</name>
</gene>
<protein>
    <submittedName>
        <fullName evidence="2">Regulatory protein</fullName>
    </submittedName>
</protein>
<dbReference type="SUPFAM" id="SSF58059">
    <property type="entry name" value="Tetramerization domain of the Mnt repressor"/>
    <property type="match status" value="1"/>
</dbReference>
<feature type="domain" description="Arc-like DNA binding" evidence="1">
    <location>
        <begin position="2"/>
        <end position="51"/>
    </location>
</feature>